<dbReference type="NCBIfam" id="TIGR01200">
    <property type="entry name" value="GLPGLI"/>
    <property type="match status" value="1"/>
</dbReference>
<protein>
    <recommendedName>
        <fullName evidence="4">GLPGLI family protein</fullName>
    </recommendedName>
</protein>
<evidence type="ECO:0008006" key="4">
    <source>
        <dbReference type="Google" id="ProtNLM"/>
    </source>
</evidence>
<reference evidence="2 3" key="1">
    <citation type="submission" date="2010-10" db="EMBL/GenBank/DDBJ databases">
        <authorList>
            <person name="Muzny D."/>
            <person name="Qin X."/>
            <person name="Deng J."/>
            <person name="Jiang H."/>
            <person name="Liu Y."/>
            <person name="Qu J."/>
            <person name="Song X.-Z."/>
            <person name="Zhang L."/>
            <person name="Thornton R."/>
            <person name="Coyle M."/>
            <person name="Francisco L."/>
            <person name="Jackson L."/>
            <person name="Javaid M."/>
            <person name="Korchina V."/>
            <person name="Kovar C."/>
            <person name="Mata R."/>
            <person name="Mathew T."/>
            <person name="Ngo R."/>
            <person name="Nguyen L."/>
            <person name="Nguyen N."/>
            <person name="Okwuonu G."/>
            <person name="Ongeri F."/>
            <person name="Pham C."/>
            <person name="Simmons D."/>
            <person name="Wilczek-Boney K."/>
            <person name="Hale W."/>
            <person name="Jakkamsetti A."/>
            <person name="Pham P."/>
            <person name="Ruth R."/>
            <person name="San Lucas F."/>
            <person name="Warren J."/>
            <person name="Zhang J."/>
            <person name="Zhao Z."/>
            <person name="Zhou C."/>
            <person name="Zhu D."/>
            <person name="Lee S."/>
            <person name="Bess C."/>
            <person name="Blankenburg K."/>
            <person name="Forbes L."/>
            <person name="Fu Q."/>
            <person name="Gubbala S."/>
            <person name="Hirani K."/>
            <person name="Jayaseelan J.C."/>
            <person name="Lara F."/>
            <person name="Munidasa M."/>
            <person name="Palculict T."/>
            <person name="Patil S."/>
            <person name="Pu L.-L."/>
            <person name="Saada N."/>
            <person name="Tang L."/>
            <person name="Weissenberger G."/>
            <person name="Zhu Y."/>
            <person name="Hemphill L."/>
            <person name="Shang Y."/>
            <person name="Youmans B."/>
            <person name="Ayvaz T."/>
            <person name="Ross M."/>
            <person name="Santibanez J."/>
            <person name="Aqrawi P."/>
            <person name="Gross S."/>
            <person name="Joshi V."/>
            <person name="Fowler G."/>
            <person name="Nazareth L."/>
            <person name="Reid J."/>
            <person name="Worley K."/>
            <person name="Petrosino J."/>
            <person name="Highlander S."/>
            <person name="Gibbs R."/>
        </authorList>
    </citation>
    <scope>NUCLEOTIDE SEQUENCE [LARGE SCALE GENOMIC DNA]</scope>
    <source>
        <strain evidence="2 3">ATCC 33574</strain>
    </source>
</reference>
<dbReference type="AlphaFoldDB" id="E6K9M2"/>
<dbReference type="eggNOG" id="ENOG5032Y7Q">
    <property type="taxonomic scope" value="Bacteria"/>
</dbReference>
<dbReference type="Pfam" id="PF22252">
    <property type="entry name" value="PNGase_F-II_N"/>
    <property type="match status" value="1"/>
</dbReference>
<dbReference type="InterPro" id="IPR005901">
    <property type="entry name" value="GLPGLI"/>
</dbReference>
<keyword evidence="1" id="KW-0732">Signal</keyword>
<feature type="chain" id="PRO_5003207044" description="GLPGLI family protein" evidence="1">
    <location>
        <begin position="20"/>
        <end position="287"/>
    </location>
</feature>
<sequence length="287" mass="33549">MKRILLTLIIAACPCLLFAQPKRNGCVPGREKRGYDQCIVIDTARVRVLYALNAKDIKDENTYIDLGKLEVGKRVSKYSSEFLDLSDKEIIKWKKEKGHKGNVPKSFFMGGQREHKEHWSELVFSDYIIHAGQLKEYACFPLWAERDNSSYTEPYPQMKWQLANEQQTILGHRCQKATCRFRGRDFVAWFAADVPIKGGPWKFGGLPGCILKVYDVQRLYVWEAVAIERGTYKISQYPDKLYPKSTRKRVWQLQNKYNEDYWNAIGWMSQEGKSRSKIKNFEPLEKE</sequence>
<dbReference type="RefSeq" id="WP_004346407.1">
    <property type="nucleotide sequence ID" value="NZ_GL586311.1"/>
</dbReference>
<dbReference type="GeneID" id="93536980"/>
<proteinExistence type="predicted"/>
<feature type="signal peptide" evidence="1">
    <location>
        <begin position="1"/>
        <end position="19"/>
    </location>
</feature>
<gene>
    <name evidence="2" type="ORF">HMPREF6485_2286</name>
</gene>
<name>E6K9M2_9BACT</name>
<evidence type="ECO:0000313" key="3">
    <source>
        <dbReference type="Proteomes" id="UP000003112"/>
    </source>
</evidence>
<keyword evidence="3" id="KW-1185">Reference proteome</keyword>
<accession>E6K9M2</accession>
<dbReference type="HOGENOM" id="CLU_066214_1_2_10"/>
<evidence type="ECO:0000313" key="2">
    <source>
        <dbReference type="EMBL" id="EFU29727.1"/>
    </source>
</evidence>
<dbReference type="EMBL" id="AEPD01000037">
    <property type="protein sequence ID" value="EFU29727.1"/>
    <property type="molecule type" value="Genomic_DNA"/>
</dbReference>
<dbReference type="Proteomes" id="UP000003112">
    <property type="component" value="Unassembled WGS sequence"/>
</dbReference>
<organism evidence="2 3">
    <name type="scientific">Segatella buccae ATCC 33574</name>
    <dbReference type="NCBI Taxonomy" id="873513"/>
    <lineage>
        <taxon>Bacteria</taxon>
        <taxon>Pseudomonadati</taxon>
        <taxon>Bacteroidota</taxon>
        <taxon>Bacteroidia</taxon>
        <taxon>Bacteroidales</taxon>
        <taxon>Prevotellaceae</taxon>
        <taxon>Segatella</taxon>
    </lineage>
</organism>
<evidence type="ECO:0000256" key="1">
    <source>
        <dbReference type="SAM" id="SignalP"/>
    </source>
</evidence>
<dbReference type="STRING" id="873513.HMPREF6485_2286"/>
<comment type="caution">
    <text evidence="2">The sequence shown here is derived from an EMBL/GenBank/DDBJ whole genome shotgun (WGS) entry which is preliminary data.</text>
</comment>